<name>A0A3M6QV27_9BURK</name>
<dbReference type="RefSeq" id="WP_122228605.1">
    <property type="nucleotide sequence ID" value="NZ_RDQO01000002.1"/>
</dbReference>
<dbReference type="AlphaFoldDB" id="A0A3M6QV27"/>
<accession>A0A3M6QV27</accession>
<gene>
    <name evidence="2" type="ORF">D8I35_09575</name>
</gene>
<comment type="caution">
    <text evidence="2">The sequence shown here is derived from an EMBL/GenBank/DDBJ whole genome shotgun (WGS) entry which is preliminary data.</text>
</comment>
<dbReference type="OrthoDB" id="8455288at2"/>
<dbReference type="Proteomes" id="UP000278006">
    <property type="component" value="Unassembled WGS sequence"/>
</dbReference>
<proteinExistence type="predicted"/>
<sequence>MIGEQPRYPFILLPKEAAASALGISVSTLEKQVREKRLPQPREISPGRVGWLVEELQEAARKLPVSNGLPPKGSGYGRTGKPRPEGASESSL</sequence>
<keyword evidence="3" id="KW-1185">Reference proteome</keyword>
<protein>
    <submittedName>
        <fullName evidence="2">AlpA family phage regulatory protein</fullName>
    </submittedName>
</protein>
<reference evidence="2 3" key="1">
    <citation type="submission" date="2018-10" db="EMBL/GenBank/DDBJ databases">
        <title>Draft genome of Cortibacter populi DSM10536.</title>
        <authorList>
            <person name="Bernier A.-M."/>
            <person name="Bernard K."/>
        </authorList>
    </citation>
    <scope>NUCLEOTIDE SEQUENCE [LARGE SCALE GENOMIC DNA]</scope>
    <source>
        <strain evidence="2 3">DSM 105136</strain>
    </source>
</reference>
<feature type="region of interest" description="Disordered" evidence="1">
    <location>
        <begin position="63"/>
        <end position="92"/>
    </location>
</feature>
<evidence type="ECO:0000313" key="3">
    <source>
        <dbReference type="Proteomes" id="UP000278006"/>
    </source>
</evidence>
<evidence type="ECO:0000256" key="1">
    <source>
        <dbReference type="SAM" id="MobiDB-lite"/>
    </source>
</evidence>
<dbReference type="EMBL" id="RDQO01000002">
    <property type="protein sequence ID" value="RMX06741.1"/>
    <property type="molecule type" value="Genomic_DNA"/>
</dbReference>
<evidence type="ECO:0000313" key="2">
    <source>
        <dbReference type="EMBL" id="RMX06741.1"/>
    </source>
</evidence>
<organism evidence="2 3">
    <name type="scientific">Corticibacter populi</name>
    <dbReference type="NCBI Taxonomy" id="1550736"/>
    <lineage>
        <taxon>Bacteria</taxon>
        <taxon>Pseudomonadati</taxon>
        <taxon>Pseudomonadota</taxon>
        <taxon>Betaproteobacteria</taxon>
        <taxon>Burkholderiales</taxon>
        <taxon>Comamonadaceae</taxon>
        <taxon>Corticibacter</taxon>
    </lineage>
</organism>